<dbReference type="PIRSF" id="PIRSF004950">
    <property type="entry name" value="Mmb_sulf_HI0842"/>
    <property type="match status" value="1"/>
</dbReference>
<dbReference type="AlphaFoldDB" id="A0A1V3J4Q7"/>
<keyword evidence="5" id="KW-1185">Reference proteome</keyword>
<reference evidence="4 5" key="1">
    <citation type="submission" date="2016-10" db="EMBL/GenBank/DDBJ databases">
        <title>Rodentibacter gen. nov. and new species.</title>
        <authorList>
            <person name="Christensen H."/>
        </authorList>
    </citation>
    <scope>NUCLEOTIDE SEQUENCE [LARGE SCALE GENOMIC DNA]</scope>
    <source>
        <strain evidence="5">ppn416</strain>
    </source>
</reference>
<feature type="domain" description="Inner membrane protein YejM N-terminal" evidence="3">
    <location>
        <begin position="11"/>
        <end position="257"/>
    </location>
</feature>
<feature type="transmembrane region" description="Helical" evidence="1">
    <location>
        <begin position="140"/>
        <end position="157"/>
    </location>
</feature>
<evidence type="ECO:0000256" key="1">
    <source>
        <dbReference type="SAM" id="Phobius"/>
    </source>
</evidence>
<dbReference type="Proteomes" id="UP000188481">
    <property type="component" value="Unassembled WGS sequence"/>
</dbReference>
<dbReference type="PANTHER" id="PTHR43108">
    <property type="entry name" value="N-ACETYLGLUCOSAMINE-6-SULFATASE FAMILY MEMBER"/>
    <property type="match status" value="1"/>
</dbReference>
<feature type="transmembrane region" description="Helical" evidence="1">
    <location>
        <begin position="21"/>
        <end position="44"/>
    </location>
</feature>
<keyword evidence="1" id="KW-0472">Membrane</keyword>
<dbReference type="InterPro" id="IPR012159">
    <property type="entry name" value="YejM-like"/>
</dbReference>
<protein>
    <recommendedName>
        <fullName evidence="6">DUF3413 domain-containing protein</fullName>
    </recommendedName>
</protein>
<sequence>MWFKKGTFSGKQYRDETSQKISWGHWFAFFNIIIAILVGARYAFLIDWPDTLGGKLYFFVSLFGHFSFSVFAIYLLVIFPLSFIVKNHRTFRGLTVILSTICTTLLLFDTEVFHRFNLHLSSVVWKLLVNPENGEMSRDWQIFFVPMPIILLVQMLFSRWSWEKLRSLERQKWLKTVGIFFTLTFIATHLIYAWADAYLYRPITMQRSNFPLSYPMTARSFLERHGWLDGEQYTQKLDQEGRLDALKIGYPKNTLSFASMVSKPNILLITISGLRYDAISNEKMPKLAEFATSSTQFINHYSSGNTNNAGLVGLFYGLNATYMDSILSNHTPSVLIEKLRAEKYQFGLFSATHFKESLFRQALFRGMKLPQGKLGNESAVKNFNEFITARKTNEAWFAYLDLELKAKNQMDYERALVQIDQQLESVLTKTPLDNTMVIITAEHGWTFNEMSEKERFNYFGRDEVQVPLLIYWKDLPVGSEKGLTSHTDLLPALMKNVFNVENPFNDYSQGHNLFERNGDDWVLVSNYRWNVLVQPDGTQYHIDRKGNYKKFDRTYQELSSERPPLGLFLEMFKRENSFFEK</sequence>
<feature type="transmembrane region" description="Helical" evidence="1">
    <location>
        <begin position="91"/>
        <end position="108"/>
    </location>
</feature>
<feature type="transmembrane region" description="Helical" evidence="1">
    <location>
        <begin position="56"/>
        <end position="79"/>
    </location>
</feature>
<accession>A0A1V3J4Q7</accession>
<name>A0A1V3J4Q7_9PAST</name>
<dbReference type="Pfam" id="PF00884">
    <property type="entry name" value="Sulfatase"/>
    <property type="match status" value="1"/>
</dbReference>
<feature type="transmembrane region" description="Helical" evidence="1">
    <location>
        <begin position="177"/>
        <end position="195"/>
    </location>
</feature>
<evidence type="ECO:0000313" key="5">
    <source>
        <dbReference type="Proteomes" id="UP000188481"/>
    </source>
</evidence>
<proteinExistence type="predicted"/>
<organism evidence="4 5">
    <name type="scientific">Rodentibacter genomosp. 1</name>
    <dbReference type="NCBI Taxonomy" id="1908264"/>
    <lineage>
        <taxon>Bacteria</taxon>
        <taxon>Pseudomonadati</taxon>
        <taxon>Pseudomonadota</taxon>
        <taxon>Gammaproteobacteria</taxon>
        <taxon>Pasteurellales</taxon>
        <taxon>Pasteurellaceae</taxon>
        <taxon>Rodentibacter</taxon>
    </lineage>
</organism>
<feature type="domain" description="Sulfatase N-terminal" evidence="2">
    <location>
        <begin position="410"/>
        <end position="495"/>
    </location>
</feature>
<dbReference type="InterPro" id="IPR000917">
    <property type="entry name" value="Sulfatase_N"/>
</dbReference>
<dbReference type="InterPro" id="IPR024588">
    <property type="entry name" value="YejM_N"/>
</dbReference>
<keyword evidence="1" id="KW-1133">Transmembrane helix</keyword>
<dbReference type="SUPFAM" id="SSF53649">
    <property type="entry name" value="Alkaline phosphatase-like"/>
    <property type="match status" value="1"/>
</dbReference>
<dbReference type="InterPro" id="IPR017850">
    <property type="entry name" value="Alkaline_phosphatase_core_sf"/>
</dbReference>
<gene>
    <name evidence="4" type="ORF">BKK54_07320</name>
</gene>
<dbReference type="PANTHER" id="PTHR43108:SF10">
    <property type="entry name" value="INNER MEMBRANE PROTEIN YEJM"/>
    <property type="match status" value="1"/>
</dbReference>
<dbReference type="GO" id="GO:0005886">
    <property type="term" value="C:plasma membrane"/>
    <property type="evidence" value="ECO:0007669"/>
    <property type="project" value="TreeGrafter"/>
</dbReference>
<evidence type="ECO:0000259" key="3">
    <source>
        <dbReference type="Pfam" id="PF11893"/>
    </source>
</evidence>
<evidence type="ECO:0000313" key="4">
    <source>
        <dbReference type="EMBL" id="OOF50127.1"/>
    </source>
</evidence>
<dbReference type="Gene3D" id="3.40.720.10">
    <property type="entry name" value="Alkaline Phosphatase, subunit A"/>
    <property type="match status" value="2"/>
</dbReference>
<evidence type="ECO:0008006" key="6">
    <source>
        <dbReference type="Google" id="ProtNLM"/>
    </source>
</evidence>
<dbReference type="Pfam" id="PF11893">
    <property type="entry name" value="DUF3413"/>
    <property type="match status" value="1"/>
</dbReference>
<keyword evidence="1" id="KW-0812">Transmembrane</keyword>
<dbReference type="STRING" id="1908264.BKK54_07320"/>
<dbReference type="EMBL" id="MLHN01000011">
    <property type="protein sequence ID" value="OOF50127.1"/>
    <property type="molecule type" value="Genomic_DNA"/>
</dbReference>
<comment type="caution">
    <text evidence="4">The sequence shown here is derived from an EMBL/GenBank/DDBJ whole genome shotgun (WGS) entry which is preliminary data.</text>
</comment>
<evidence type="ECO:0000259" key="2">
    <source>
        <dbReference type="Pfam" id="PF00884"/>
    </source>
</evidence>